<dbReference type="AlphaFoldDB" id="A0AA40DH56"/>
<gene>
    <name evidence="2" type="ORF">B0T26DRAFT_681025</name>
</gene>
<feature type="region of interest" description="Disordered" evidence="1">
    <location>
        <begin position="43"/>
        <end position="73"/>
    </location>
</feature>
<dbReference type="EMBL" id="JAUIRO010000008">
    <property type="protein sequence ID" value="KAK0703339.1"/>
    <property type="molecule type" value="Genomic_DNA"/>
</dbReference>
<reference evidence="2" key="1">
    <citation type="submission" date="2023-06" db="EMBL/GenBank/DDBJ databases">
        <title>Genome-scale phylogeny and comparative genomics of the fungal order Sordariales.</title>
        <authorList>
            <consortium name="Lawrence Berkeley National Laboratory"/>
            <person name="Hensen N."/>
            <person name="Bonometti L."/>
            <person name="Westerberg I."/>
            <person name="Brannstrom I.O."/>
            <person name="Guillou S."/>
            <person name="Cros-Aarteil S."/>
            <person name="Calhoun S."/>
            <person name="Haridas S."/>
            <person name="Kuo A."/>
            <person name="Mondo S."/>
            <person name="Pangilinan J."/>
            <person name="Riley R."/>
            <person name="LaButti K."/>
            <person name="Andreopoulos B."/>
            <person name="Lipzen A."/>
            <person name="Chen C."/>
            <person name="Yanf M."/>
            <person name="Daum C."/>
            <person name="Ng V."/>
            <person name="Clum A."/>
            <person name="Steindorff A."/>
            <person name="Ohm R."/>
            <person name="Martin F."/>
            <person name="Silar P."/>
            <person name="Natvig D."/>
            <person name="Lalanne C."/>
            <person name="Gautier V."/>
            <person name="Ament-velasquez S.L."/>
            <person name="Kruys A."/>
            <person name="Hutchinson M.I."/>
            <person name="Powell A.J."/>
            <person name="Barry K."/>
            <person name="Miller A.N."/>
            <person name="Grigoriev I.V."/>
            <person name="Debuchy R."/>
            <person name="Gladieux P."/>
            <person name="Thoren M.H."/>
            <person name="Johannesson H."/>
        </authorList>
    </citation>
    <scope>NUCLEOTIDE SEQUENCE</scope>
    <source>
        <strain evidence="2">SMH2392-1A</strain>
    </source>
</reference>
<keyword evidence="3" id="KW-1185">Reference proteome</keyword>
<dbReference type="GeneID" id="85323860"/>
<dbReference type="RefSeq" id="XP_060290198.1">
    <property type="nucleotide sequence ID" value="XM_060440590.1"/>
</dbReference>
<evidence type="ECO:0000256" key="1">
    <source>
        <dbReference type="SAM" id="MobiDB-lite"/>
    </source>
</evidence>
<evidence type="ECO:0000313" key="2">
    <source>
        <dbReference type="EMBL" id="KAK0703339.1"/>
    </source>
</evidence>
<comment type="caution">
    <text evidence="2">The sequence shown here is derived from an EMBL/GenBank/DDBJ whole genome shotgun (WGS) entry which is preliminary data.</text>
</comment>
<name>A0AA40DH56_9PEZI</name>
<organism evidence="2 3">
    <name type="scientific">Lasiosphaeria miniovina</name>
    <dbReference type="NCBI Taxonomy" id="1954250"/>
    <lineage>
        <taxon>Eukaryota</taxon>
        <taxon>Fungi</taxon>
        <taxon>Dikarya</taxon>
        <taxon>Ascomycota</taxon>
        <taxon>Pezizomycotina</taxon>
        <taxon>Sordariomycetes</taxon>
        <taxon>Sordariomycetidae</taxon>
        <taxon>Sordariales</taxon>
        <taxon>Lasiosphaeriaceae</taxon>
        <taxon>Lasiosphaeria</taxon>
    </lineage>
</organism>
<sequence>MTTNATQSTVIFNGPEHWHAWADALNAKATQVNLWQYFEGTEWPEEPTLPEPRYFDQNRTTTTNSTVEDNDDEDVETQLLQTEVDRMPPPPTHGIRDLNNANYPRLRGAALQKRREKDQRVRQELAARRHNAASPANDKTIFSERGKEQYNMAVTRYTHAQRQYDKIQKEASTLLDWTYNLVERYKELGDSAAPFARKVTEELRGAYEQHMVAFKKADKKVNEWIKRWMYLLAKAKNHDLYDITDPER</sequence>
<protein>
    <submittedName>
        <fullName evidence="2">Uncharacterized protein</fullName>
    </submittedName>
</protein>
<proteinExistence type="predicted"/>
<dbReference type="Proteomes" id="UP001172101">
    <property type="component" value="Unassembled WGS sequence"/>
</dbReference>
<accession>A0AA40DH56</accession>
<evidence type="ECO:0000313" key="3">
    <source>
        <dbReference type="Proteomes" id="UP001172101"/>
    </source>
</evidence>